<keyword evidence="3" id="KW-1185">Reference proteome</keyword>
<feature type="region of interest" description="Disordered" evidence="1">
    <location>
        <begin position="152"/>
        <end position="176"/>
    </location>
</feature>
<feature type="region of interest" description="Disordered" evidence="1">
    <location>
        <begin position="196"/>
        <end position="264"/>
    </location>
</feature>
<gene>
    <name evidence="2" type="ORF">ARB_05574</name>
</gene>
<dbReference type="HOGENOM" id="CLU_464758_0_0_1"/>
<sequence length="557" mass="61993">MLYSKGAPGIFLLLAKPNFTTRPSVIMRDRDPDTEARVSEAFLQSPSNIFRLMPVSLMQMIIENLHIIDALHFGLTCTDAWCAVWPTLKKFSLSSLGTWAGTPIFCGAEGTMELESIEPPELPTGDRYVRRVNRLLEGRSVDRIRLRRRSALAQMNGQRDGIPDRPTMNPSQPAGLAGGFGVLDAVFNTSSRNRQNVISNRVPNGQRNGLSNGQPNGTSPEGPSQPVMGHMNADMPGRTNGHSIHHGQPNTAPRSRSSERAQQRVNVSYSDLFSTFDGNNPFGNHPSQPHGVAHLHPNGIPSNHRVRADGVVSARQNYRDELRRDQRTRQILLELRNMSNGANRTNETNGTNEVNGTNGVNGVDRVNGNVPVHPSGSGAHRTLTRIESLPIFVHQAWAFFNQTRDVINDCLPTDLLMPANAYIRTGAYYPVDLLTIINPCPASLYRTEPGDEWVLRSLTARQYVRSTTIALHPGYIKGPFIMGIGFGEVVFAMTVWTHTSRGRWAGHSLDIILLSQLEEEDGGNWEDVGDYVRRFIHESFRVHYGEDWEEEAVKLAW</sequence>
<dbReference type="EMBL" id="ABSU01000003">
    <property type="protein sequence ID" value="EFE35532.1"/>
    <property type="molecule type" value="Genomic_DNA"/>
</dbReference>
<evidence type="ECO:0000256" key="1">
    <source>
        <dbReference type="SAM" id="MobiDB-lite"/>
    </source>
</evidence>
<protein>
    <recommendedName>
        <fullName evidence="4">F-box domain-containing protein</fullName>
    </recommendedName>
</protein>
<proteinExistence type="predicted"/>
<dbReference type="OMA" id="HQAWAFF"/>
<dbReference type="eggNOG" id="ENOG502TH4E">
    <property type="taxonomic scope" value="Eukaryota"/>
</dbReference>
<dbReference type="KEGG" id="abe:ARB_05574"/>
<feature type="region of interest" description="Disordered" evidence="1">
    <location>
        <begin position="340"/>
        <end position="362"/>
    </location>
</feature>
<feature type="compositionally biased region" description="Polar residues" evidence="1">
    <location>
        <begin position="196"/>
        <end position="222"/>
    </location>
</feature>
<dbReference type="GeneID" id="9524166"/>
<dbReference type="OrthoDB" id="2588098at2759"/>
<evidence type="ECO:0000313" key="3">
    <source>
        <dbReference type="Proteomes" id="UP000008866"/>
    </source>
</evidence>
<accession>D4AMX1</accession>
<dbReference type="AlphaFoldDB" id="D4AMX1"/>
<reference evidence="3" key="1">
    <citation type="journal article" date="2011" name="Genome Biol.">
        <title>Comparative and functional genomics provide insights into the pathogenicity of dermatophytic fungi.</title>
        <authorList>
            <person name="Burmester A."/>
            <person name="Shelest E."/>
            <person name="Gloeckner G."/>
            <person name="Heddergott C."/>
            <person name="Schindler S."/>
            <person name="Staib P."/>
            <person name="Heidel A."/>
            <person name="Felder M."/>
            <person name="Petzold A."/>
            <person name="Szafranski K."/>
            <person name="Feuermann M."/>
            <person name="Pedruzzi I."/>
            <person name="Priebe S."/>
            <person name="Groth M."/>
            <person name="Winkler R."/>
            <person name="Li W."/>
            <person name="Kniemeyer O."/>
            <person name="Schroeckh V."/>
            <person name="Hertweck C."/>
            <person name="Hube B."/>
            <person name="White T.C."/>
            <person name="Platzer M."/>
            <person name="Guthke R."/>
            <person name="Heitman J."/>
            <person name="Woestemeyer J."/>
            <person name="Zipfel P.F."/>
            <person name="Monod M."/>
            <person name="Brakhage A.A."/>
        </authorList>
    </citation>
    <scope>NUCLEOTIDE SEQUENCE [LARGE SCALE GENOMIC DNA]</scope>
    <source>
        <strain evidence="3">ATCC MYA-4681 / CBS 112371</strain>
    </source>
</reference>
<comment type="caution">
    <text evidence="2">The sequence shown here is derived from an EMBL/GenBank/DDBJ whole genome shotgun (WGS) entry which is preliminary data.</text>
</comment>
<evidence type="ECO:0000313" key="2">
    <source>
        <dbReference type="EMBL" id="EFE35532.1"/>
    </source>
</evidence>
<dbReference type="Proteomes" id="UP000008866">
    <property type="component" value="Unassembled WGS sequence"/>
</dbReference>
<organism evidence="2 3">
    <name type="scientific">Arthroderma benhamiae (strain ATCC MYA-4681 / CBS 112371)</name>
    <name type="common">Trichophyton mentagrophytes</name>
    <dbReference type="NCBI Taxonomy" id="663331"/>
    <lineage>
        <taxon>Eukaryota</taxon>
        <taxon>Fungi</taxon>
        <taxon>Dikarya</taxon>
        <taxon>Ascomycota</taxon>
        <taxon>Pezizomycotina</taxon>
        <taxon>Eurotiomycetes</taxon>
        <taxon>Eurotiomycetidae</taxon>
        <taxon>Onygenales</taxon>
        <taxon>Arthrodermataceae</taxon>
        <taxon>Trichophyton</taxon>
    </lineage>
</organism>
<dbReference type="RefSeq" id="XP_003016177.1">
    <property type="nucleotide sequence ID" value="XM_003016131.1"/>
</dbReference>
<name>D4AMX1_ARTBC</name>
<evidence type="ECO:0008006" key="4">
    <source>
        <dbReference type="Google" id="ProtNLM"/>
    </source>
</evidence>